<reference evidence="1" key="1">
    <citation type="submission" date="2020-11" db="EMBL/GenBank/DDBJ databases">
        <authorList>
            <consortium name="DOE Joint Genome Institute"/>
            <person name="Ahrendt S."/>
            <person name="Riley R."/>
            <person name="Andreopoulos W."/>
            <person name="Labutti K."/>
            <person name="Pangilinan J."/>
            <person name="Ruiz-Duenas F.J."/>
            <person name="Barrasa J.M."/>
            <person name="Sanchez-Garcia M."/>
            <person name="Camarero S."/>
            <person name="Miyauchi S."/>
            <person name="Serrano A."/>
            <person name="Linde D."/>
            <person name="Babiker R."/>
            <person name="Drula E."/>
            <person name="Ayuso-Fernandez I."/>
            <person name="Pacheco R."/>
            <person name="Padilla G."/>
            <person name="Ferreira P."/>
            <person name="Barriuso J."/>
            <person name="Kellner H."/>
            <person name="Castanera R."/>
            <person name="Alfaro M."/>
            <person name="Ramirez L."/>
            <person name="Pisabarro A.G."/>
            <person name="Kuo A."/>
            <person name="Tritt A."/>
            <person name="Lipzen A."/>
            <person name="He G."/>
            <person name="Yan M."/>
            <person name="Ng V."/>
            <person name="Cullen D."/>
            <person name="Martin F."/>
            <person name="Rosso M.-N."/>
            <person name="Henrissat B."/>
            <person name="Hibbett D."/>
            <person name="Martinez A.T."/>
            <person name="Grigoriev I.V."/>
        </authorList>
    </citation>
    <scope>NUCLEOTIDE SEQUENCE</scope>
    <source>
        <strain evidence="1">AH 40177</strain>
    </source>
</reference>
<comment type="caution">
    <text evidence="1">The sequence shown here is derived from an EMBL/GenBank/DDBJ whole genome shotgun (WGS) entry which is preliminary data.</text>
</comment>
<name>A0A9P5P7V1_9AGAR</name>
<dbReference type="EMBL" id="JADNRY010000143">
    <property type="protein sequence ID" value="KAF9063558.1"/>
    <property type="molecule type" value="Genomic_DNA"/>
</dbReference>
<evidence type="ECO:0008006" key="4">
    <source>
        <dbReference type="Google" id="ProtNLM"/>
    </source>
</evidence>
<dbReference type="EMBL" id="JADNRY010000338">
    <property type="protein sequence ID" value="KAF9058898.1"/>
    <property type="molecule type" value="Genomic_DNA"/>
</dbReference>
<evidence type="ECO:0000313" key="3">
    <source>
        <dbReference type="Proteomes" id="UP000772434"/>
    </source>
</evidence>
<gene>
    <name evidence="1" type="ORF">BDP27DRAFT_1187911</name>
    <name evidence="2" type="ORF">BDP27DRAFT_1200301</name>
</gene>
<protein>
    <recommendedName>
        <fullName evidence="4">F-box domain-containing protein</fullName>
    </recommendedName>
</protein>
<dbReference type="OrthoDB" id="3365698at2759"/>
<dbReference type="AlphaFoldDB" id="A0A9P5P7V1"/>
<dbReference type="Proteomes" id="UP000772434">
    <property type="component" value="Unassembled WGS sequence"/>
</dbReference>
<feature type="non-terminal residue" evidence="1">
    <location>
        <position position="1"/>
    </location>
</feature>
<evidence type="ECO:0000313" key="2">
    <source>
        <dbReference type="EMBL" id="KAF9063558.1"/>
    </source>
</evidence>
<keyword evidence="3" id="KW-1185">Reference proteome</keyword>
<organism evidence="1 3">
    <name type="scientific">Rhodocollybia butyracea</name>
    <dbReference type="NCBI Taxonomy" id="206335"/>
    <lineage>
        <taxon>Eukaryota</taxon>
        <taxon>Fungi</taxon>
        <taxon>Dikarya</taxon>
        <taxon>Basidiomycota</taxon>
        <taxon>Agaricomycotina</taxon>
        <taxon>Agaricomycetes</taxon>
        <taxon>Agaricomycetidae</taxon>
        <taxon>Agaricales</taxon>
        <taxon>Marasmiineae</taxon>
        <taxon>Omphalotaceae</taxon>
        <taxon>Rhodocollybia</taxon>
    </lineage>
</organism>
<evidence type="ECO:0000313" key="1">
    <source>
        <dbReference type="EMBL" id="KAF9058898.1"/>
    </source>
</evidence>
<sequence>SPFAPFLRTNYAPTLAELSDIKATLVEPQHELGRLQSEINHVQCLLDNLLREKTRVETYIEAHKALMSPIRQISVEILAEIFLFCMPVETMPYMVRSLKYAPLLLNTVCRHWRNTALNTPALWSSLHIRFPSYLGGDVVSQRFVGMRLWLERAGTFPISLSL</sequence>
<feature type="non-terminal residue" evidence="1">
    <location>
        <position position="162"/>
    </location>
</feature>
<accession>A0A9P5P7V1</accession>
<proteinExistence type="predicted"/>